<accession>V2X658</accession>
<evidence type="ECO:0000313" key="1">
    <source>
        <dbReference type="EMBL" id="ESK94618.1"/>
    </source>
</evidence>
<dbReference type="EMBL" id="AWSO01000125">
    <property type="protein sequence ID" value="ESK94618.1"/>
    <property type="molecule type" value="Genomic_DNA"/>
</dbReference>
<dbReference type="Proteomes" id="UP000017559">
    <property type="component" value="Unassembled WGS sequence"/>
</dbReference>
<keyword evidence="2" id="KW-1185">Reference proteome</keyword>
<dbReference type="KEGG" id="mrr:Moror_14342"/>
<dbReference type="OrthoDB" id="2579508at2759"/>
<dbReference type="HOGENOM" id="CLU_048299_0_0_1"/>
<sequence length="350" mass="40697">MRGVDNLQEYLQTAQLPEMKLDHDAPQMPPFGHKSHLNDLAVRSESWRRLESIYTLDEFGINRVILSWISEYVPKDPLQDVDDRDPITGERLAVPCPAAAKFEIPFIAERRPKDIHRIINWIDNFPLMTVQRTIHLLRPDYLQWEFRLCNEANTSRDRGTFQHFLWSPPPEVLESLQQPELVKTQRKSVVVAFQPPWVLSPQDMKTFASCRAFPTHLAPGHMFTINPLKSEERIWAKLWDLCVTQQTPWFVLTSYNQWVFGMFSSGWTSALITGVYEWNSTCPTVIECLTFWLASAMGIATNIRYPKVCRKSNTMARRTVCTVYDAMVHRNSKSAMALRKLRSKKWRGVN</sequence>
<reference evidence="1 2" key="1">
    <citation type="journal article" date="2014" name="BMC Genomics">
        <title>Genome and secretome analysis of the hemibiotrophic fungal pathogen, Moniliophthora roreri, which causes frosty pod rot disease of cacao: mechanisms of the biotrophic and necrotrophic phases.</title>
        <authorList>
            <person name="Meinhardt L.W."/>
            <person name="Costa G.G.L."/>
            <person name="Thomazella D.P.T."/>
            <person name="Teixeira P.J.P.L."/>
            <person name="Carazzolle M.F."/>
            <person name="Schuster S.C."/>
            <person name="Carlson J.E."/>
            <person name="Guiltinan M.J."/>
            <person name="Mieczkowski P."/>
            <person name="Farmer A."/>
            <person name="Ramaraj T."/>
            <person name="Crozier J."/>
            <person name="Davis R.E."/>
            <person name="Shao J."/>
            <person name="Melnick R.L."/>
            <person name="Pereira G.A.G."/>
            <person name="Bailey B.A."/>
        </authorList>
    </citation>
    <scope>NUCLEOTIDE SEQUENCE [LARGE SCALE GENOMIC DNA]</scope>
    <source>
        <strain evidence="1 2">MCA 2997</strain>
    </source>
</reference>
<name>V2X658_MONRO</name>
<gene>
    <name evidence="1" type="ORF">Moror_14342</name>
</gene>
<organism evidence="1 2">
    <name type="scientific">Moniliophthora roreri (strain MCA 2997)</name>
    <name type="common">Cocoa frosty pod rot fungus</name>
    <name type="synonym">Crinipellis roreri</name>
    <dbReference type="NCBI Taxonomy" id="1381753"/>
    <lineage>
        <taxon>Eukaryota</taxon>
        <taxon>Fungi</taxon>
        <taxon>Dikarya</taxon>
        <taxon>Basidiomycota</taxon>
        <taxon>Agaricomycotina</taxon>
        <taxon>Agaricomycetes</taxon>
        <taxon>Agaricomycetidae</taxon>
        <taxon>Agaricales</taxon>
        <taxon>Marasmiineae</taxon>
        <taxon>Marasmiaceae</taxon>
        <taxon>Moniliophthora</taxon>
    </lineage>
</organism>
<evidence type="ECO:0000313" key="2">
    <source>
        <dbReference type="Proteomes" id="UP000017559"/>
    </source>
</evidence>
<proteinExistence type="predicted"/>
<comment type="caution">
    <text evidence="1">The sequence shown here is derived from an EMBL/GenBank/DDBJ whole genome shotgun (WGS) entry which is preliminary data.</text>
</comment>
<protein>
    <submittedName>
        <fullName evidence="1">Uncharacterized protein</fullName>
    </submittedName>
</protein>
<dbReference type="AlphaFoldDB" id="V2X658"/>